<name>A0A0F9BXX2_9ZZZZ</name>
<sequence>MAKKDQKKRLEAIEKDIKEIKLTLKSLKNTVEWLEERQLEKDNNGPDNL</sequence>
<dbReference type="EMBL" id="LAZR01038741">
    <property type="protein sequence ID" value="KKL18777.1"/>
    <property type="molecule type" value="Genomic_DNA"/>
</dbReference>
<comment type="caution">
    <text evidence="2">The sequence shown here is derived from an EMBL/GenBank/DDBJ whole genome shotgun (WGS) entry which is preliminary data.</text>
</comment>
<protein>
    <submittedName>
        <fullName evidence="2">Uncharacterized protein</fullName>
    </submittedName>
</protein>
<feature type="coiled-coil region" evidence="1">
    <location>
        <begin position="3"/>
        <end position="37"/>
    </location>
</feature>
<reference evidence="2" key="1">
    <citation type="journal article" date="2015" name="Nature">
        <title>Complex archaea that bridge the gap between prokaryotes and eukaryotes.</title>
        <authorList>
            <person name="Spang A."/>
            <person name="Saw J.H."/>
            <person name="Jorgensen S.L."/>
            <person name="Zaremba-Niedzwiedzka K."/>
            <person name="Martijn J."/>
            <person name="Lind A.E."/>
            <person name="van Eijk R."/>
            <person name="Schleper C."/>
            <person name="Guy L."/>
            <person name="Ettema T.J."/>
        </authorList>
    </citation>
    <scope>NUCLEOTIDE SEQUENCE</scope>
</reference>
<evidence type="ECO:0000313" key="2">
    <source>
        <dbReference type="EMBL" id="KKL18777.1"/>
    </source>
</evidence>
<organism evidence="2">
    <name type="scientific">marine sediment metagenome</name>
    <dbReference type="NCBI Taxonomy" id="412755"/>
    <lineage>
        <taxon>unclassified sequences</taxon>
        <taxon>metagenomes</taxon>
        <taxon>ecological metagenomes</taxon>
    </lineage>
</organism>
<dbReference type="AlphaFoldDB" id="A0A0F9BXX2"/>
<proteinExistence type="predicted"/>
<keyword evidence="1" id="KW-0175">Coiled coil</keyword>
<evidence type="ECO:0000256" key="1">
    <source>
        <dbReference type="SAM" id="Coils"/>
    </source>
</evidence>
<gene>
    <name evidence="2" type="ORF">LCGC14_2472150</name>
</gene>
<accession>A0A0F9BXX2</accession>